<evidence type="ECO:0000256" key="4">
    <source>
        <dbReference type="ARBA" id="ARBA00023032"/>
    </source>
</evidence>
<dbReference type="SUPFAM" id="SSF52540">
    <property type="entry name" value="P-loop containing nucleoside triphosphate hydrolases"/>
    <property type="match status" value="1"/>
</dbReference>
<keyword evidence="6" id="KW-0150">Chloroplast</keyword>
<dbReference type="PROSITE" id="PS00211">
    <property type="entry name" value="ABC_TRANSPORTER_1"/>
    <property type="match status" value="1"/>
</dbReference>
<dbReference type="SMART" id="SM00382">
    <property type="entry name" value="AAA"/>
    <property type="match status" value="1"/>
</dbReference>
<proteinExistence type="predicted"/>
<dbReference type="EMBL" id="MN853876">
    <property type="protein sequence ID" value="QHD45103.1"/>
    <property type="molecule type" value="Genomic_DNA"/>
</dbReference>
<dbReference type="AlphaFoldDB" id="A0A6B9P589"/>
<organism evidence="6">
    <name type="scientific">Codium fragile</name>
    <name type="common">Dead man's fingers</name>
    <name type="synonym">Green alga</name>
    <dbReference type="NCBI Taxonomy" id="3133"/>
    <lineage>
        <taxon>Eukaryota</taxon>
        <taxon>Viridiplantae</taxon>
        <taxon>Chlorophyta</taxon>
        <taxon>core chlorophytes</taxon>
        <taxon>Ulvophyceae</taxon>
        <taxon>TCBD clade</taxon>
        <taxon>Bryopsidales</taxon>
        <taxon>Bryopsidineae</taxon>
        <taxon>Codiaceae</taxon>
        <taxon>Codium</taxon>
    </lineage>
</organism>
<sequence length="235" mass="27069">MSILIENLVKKFQNQYILNHLNLEIKTGKLVTLLGPSGSGKSTLLRIIAGFEKADSGYIWLTGKNTTNLKIQERQIGFVFQDYALFPHLTVFENIAFGMRIRKMESNIIQLRVQELLQLIELEKKSEYYPFELSGGQKQRIAFVRALAIEPKILLLDEPFGALDTQVRKNLRIWLSNFLNEIQVTTILVTHDQHEAFEISDEIIIFQNGQIQQIGLAQELIDYPYTPFIQSFILP</sequence>
<evidence type="ECO:0000313" key="6">
    <source>
        <dbReference type="EMBL" id="QHD45103.1"/>
    </source>
</evidence>
<keyword evidence="2" id="KW-0547">Nucleotide-binding</keyword>
<feature type="domain" description="ABC transporter" evidence="5">
    <location>
        <begin position="3"/>
        <end position="233"/>
    </location>
</feature>
<dbReference type="PROSITE" id="PS50893">
    <property type="entry name" value="ABC_TRANSPORTER_2"/>
    <property type="match status" value="1"/>
</dbReference>
<dbReference type="FunFam" id="3.40.50.300:FF:000425">
    <property type="entry name" value="Probable ABC transporter, ATP-binding subunit"/>
    <property type="match status" value="1"/>
</dbReference>
<dbReference type="PANTHER" id="PTHR42781">
    <property type="entry name" value="SPERMIDINE/PUTRESCINE IMPORT ATP-BINDING PROTEIN POTA"/>
    <property type="match status" value="1"/>
</dbReference>
<dbReference type="Pfam" id="PF00005">
    <property type="entry name" value="ABC_tran"/>
    <property type="match status" value="1"/>
</dbReference>
<dbReference type="InterPro" id="IPR017871">
    <property type="entry name" value="ABC_transporter-like_CS"/>
</dbReference>
<protein>
    <submittedName>
        <fullName evidence="6">Putative sulfate/thiosulfate import ATP-binding protein CysA</fullName>
    </submittedName>
</protein>
<reference evidence="6" key="1">
    <citation type="submission" date="2019-12" db="EMBL/GenBank/DDBJ databases">
        <authorList>
            <person name="Han H."/>
        </authorList>
    </citation>
    <scope>NUCLEOTIDE SEQUENCE</scope>
</reference>
<dbReference type="GO" id="GO:0016887">
    <property type="term" value="F:ATP hydrolysis activity"/>
    <property type="evidence" value="ECO:0007669"/>
    <property type="project" value="InterPro"/>
</dbReference>
<dbReference type="GO" id="GO:0005524">
    <property type="term" value="F:ATP binding"/>
    <property type="evidence" value="ECO:0007669"/>
    <property type="project" value="UniProtKB-KW"/>
</dbReference>
<accession>A0A6B9P589</accession>
<dbReference type="InterPro" id="IPR003593">
    <property type="entry name" value="AAA+_ATPase"/>
</dbReference>
<evidence type="ECO:0000256" key="2">
    <source>
        <dbReference type="ARBA" id="ARBA00022741"/>
    </source>
</evidence>
<keyword evidence="6" id="KW-0934">Plastid</keyword>
<dbReference type="InterPro" id="IPR050093">
    <property type="entry name" value="ABC_SmlMolc_Importer"/>
</dbReference>
<name>A0A6B9P589_CODFR</name>
<dbReference type="InterPro" id="IPR003439">
    <property type="entry name" value="ABC_transporter-like_ATP-bd"/>
</dbReference>
<keyword evidence="4" id="KW-0764">Sulfate transport</keyword>
<dbReference type="Gene3D" id="3.40.50.300">
    <property type="entry name" value="P-loop containing nucleotide triphosphate hydrolases"/>
    <property type="match status" value="1"/>
</dbReference>
<keyword evidence="1" id="KW-0813">Transport</keyword>
<evidence type="ECO:0000256" key="1">
    <source>
        <dbReference type="ARBA" id="ARBA00022448"/>
    </source>
</evidence>
<keyword evidence="3 6" id="KW-0067">ATP-binding</keyword>
<geneLocation type="chloroplast" evidence="6"/>
<dbReference type="InterPro" id="IPR027417">
    <property type="entry name" value="P-loop_NTPase"/>
</dbReference>
<gene>
    <name evidence="6" type="primary">cysA</name>
</gene>
<evidence type="ECO:0000256" key="3">
    <source>
        <dbReference type="ARBA" id="ARBA00022840"/>
    </source>
</evidence>
<dbReference type="PANTHER" id="PTHR42781:SF4">
    <property type="entry name" value="SPERMIDINE_PUTRESCINE IMPORT ATP-BINDING PROTEIN POTA"/>
    <property type="match status" value="1"/>
</dbReference>
<evidence type="ECO:0000259" key="5">
    <source>
        <dbReference type="PROSITE" id="PS50893"/>
    </source>
</evidence>